<sequence length="86" mass="10081">MNKLSNRLAYLRKKKGITLKEMSQDLGSIKEASLSRYEHGRREPKLETLIKIADYFNCSTDYLLGLTDQKNNIEKSKNICFFWMSD</sequence>
<evidence type="ECO:0000313" key="4">
    <source>
        <dbReference type="Proteomes" id="UP000621436"/>
    </source>
</evidence>
<evidence type="ECO:0000313" key="3">
    <source>
        <dbReference type="EMBL" id="MBF8436211.1"/>
    </source>
</evidence>
<dbReference type="PANTHER" id="PTHR46558:SF11">
    <property type="entry name" value="HTH-TYPE TRANSCRIPTIONAL REGULATOR XRE"/>
    <property type="match status" value="1"/>
</dbReference>
<dbReference type="PROSITE" id="PS50943">
    <property type="entry name" value="HTH_CROC1"/>
    <property type="match status" value="1"/>
</dbReference>
<evidence type="ECO:0000256" key="1">
    <source>
        <dbReference type="ARBA" id="ARBA00023125"/>
    </source>
</evidence>
<dbReference type="Gene3D" id="1.10.260.40">
    <property type="entry name" value="lambda repressor-like DNA-binding domains"/>
    <property type="match status" value="1"/>
</dbReference>
<dbReference type="InterPro" id="IPR010982">
    <property type="entry name" value="Lambda_DNA-bd_dom_sf"/>
</dbReference>
<comment type="caution">
    <text evidence="3">The sequence shown here is derived from an EMBL/GenBank/DDBJ whole genome shotgun (WGS) entry which is preliminary data.</text>
</comment>
<protein>
    <submittedName>
        <fullName evidence="3">Helix-turn-helix transcriptional regulator</fullName>
    </submittedName>
</protein>
<keyword evidence="4" id="KW-1185">Reference proteome</keyword>
<dbReference type="PANTHER" id="PTHR46558">
    <property type="entry name" value="TRACRIPTIONAL REGULATORY PROTEIN-RELATED-RELATED"/>
    <property type="match status" value="1"/>
</dbReference>
<reference evidence="3" key="1">
    <citation type="submission" date="2020-11" db="EMBL/GenBank/DDBJ databases">
        <title>Halonatronomonas betainensis gen. nov., sp. nov. a novel haloalkaliphilic representative of the family Halanaerobiacae capable of betaine degradation.</title>
        <authorList>
            <person name="Boltyanskaya Y."/>
            <person name="Kevbrin V."/>
            <person name="Detkova E."/>
            <person name="Grouzdev D.S."/>
            <person name="Koziaeva V."/>
            <person name="Zhilina T."/>
        </authorList>
    </citation>
    <scope>NUCLEOTIDE SEQUENCE</scope>
    <source>
        <strain evidence="3">Z-7014</strain>
    </source>
</reference>
<dbReference type="SUPFAM" id="SSF47413">
    <property type="entry name" value="lambda repressor-like DNA-binding domains"/>
    <property type="match status" value="1"/>
</dbReference>
<name>A0A931F736_9FIRM</name>
<evidence type="ECO:0000259" key="2">
    <source>
        <dbReference type="PROSITE" id="PS50943"/>
    </source>
</evidence>
<organism evidence="3 4">
    <name type="scientific">Halonatronomonas betaini</name>
    <dbReference type="NCBI Taxonomy" id="2778430"/>
    <lineage>
        <taxon>Bacteria</taxon>
        <taxon>Bacillati</taxon>
        <taxon>Bacillota</taxon>
        <taxon>Clostridia</taxon>
        <taxon>Halanaerobiales</taxon>
        <taxon>Halarsenatibacteraceae</taxon>
        <taxon>Halonatronomonas</taxon>
    </lineage>
</organism>
<dbReference type="Proteomes" id="UP000621436">
    <property type="component" value="Unassembled WGS sequence"/>
</dbReference>
<dbReference type="InterPro" id="IPR001387">
    <property type="entry name" value="Cro/C1-type_HTH"/>
</dbReference>
<dbReference type="SMART" id="SM00530">
    <property type="entry name" value="HTH_XRE"/>
    <property type="match status" value="1"/>
</dbReference>
<dbReference type="RefSeq" id="WP_270453009.1">
    <property type="nucleotide sequence ID" value="NZ_JADPIE010000002.1"/>
</dbReference>
<gene>
    <name evidence="3" type="ORF">I0Q91_03895</name>
</gene>
<dbReference type="AlphaFoldDB" id="A0A931F736"/>
<proteinExistence type="predicted"/>
<accession>A0A931F736</accession>
<keyword evidence="1" id="KW-0238">DNA-binding</keyword>
<dbReference type="GO" id="GO:0003677">
    <property type="term" value="F:DNA binding"/>
    <property type="evidence" value="ECO:0007669"/>
    <property type="project" value="UniProtKB-KW"/>
</dbReference>
<dbReference type="EMBL" id="JADPIE010000002">
    <property type="protein sequence ID" value="MBF8436211.1"/>
    <property type="molecule type" value="Genomic_DNA"/>
</dbReference>
<feature type="domain" description="HTH cro/C1-type" evidence="2">
    <location>
        <begin position="8"/>
        <end position="63"/>
    </location>
</feature>
<dbReference type="Pfam" id="PF01381">
    <property type="entry name" value="HTH_3"/>
    <property type="match status" value="1"/>
</dbReference>
<dbReference type="CDD" id="cd00093">
    <property type="entry name" value="HTH_XRE"/>
    <property type="match status" value="1"/>
</dbReference>